<protein>
    <submittedName>
        <fullName evidence="1">Uncharacterized protein</fullName>
    </submittedName>
</protein>
<reference evidence="1 2" key="1">
    <citation type="journal article" date="2023" name="Sci. Data">
        <title>Genome assembly of the Korean intertidal mud-creeper Batillaria attramentaria.</title>
        <authorList>
            <person name="Patra A.K."/>
            <person name="Ho P.T."/>
            <person name="Jun S."/>
            <person name="Lee S.J."/>
            <person name="Kim Y."/>
            <person name="Won Y.J."/>
        </authorList>
    </citation>
    <scope>NUCLEOTIDE SEQUENCE [LARGE SCALE GENOMIC DNA]</scope>
    <source>
        <strain evidence="1">Wonlab-2016</strain>
    </source>
</reference>
<organism evidence="1 2">
    <name type="scientific">Batillaria attramentaria</name>
    <dbReference type="NCBI Taxonomy" id="370345"/>
    <lineage>
        <taxon>Eukaryota</taxon>
        <taxon>Metazoa</taxon>
        <taxon>Spiralia</taxon>
        <taxon>Lophotrochozoa</taxon>
        <taxon>Mollusca</taxon>
        <taxon>Gastropoda</taxon>
        <taxon>Caenogastropoda</taxon>
        <taxon>Sorbeoconcha</taxon>
        <taxon>Cerithioidea</taxon>
        <taxon>Batillariidae</taxon>
        <taxon>Batillaria</taxon>
    </lineage>
</organism>
<evidence type="ECO:0000313" key="2">
    <source>
        <dbReference type="Proteomes" id="UP001519460"/>
    </source>
</evidence>
<evidence type="ECO:0000313" key="1">
    <source>
        <dbReference type="EMBL" id="KAK7500384.1"/>
    </source>
</evidence>
<gene>
    <name evidence="1" type="ORF">BaRGS_00008291</name>
</gene>
<dbReference type="EMBL" id="JACVVK020000037">
    <property type="protein sequence ID" value="KAK7500384.1"/>
    <property type="molecule type" value="Genomic_DNA"/>
</dbReference>
<accession>A0ABD0LLV2</accession>
<keyword evidence="2" id="KW-1185">Reference proteome</keyword>
<sequence length="88" mass="9558">MPQTHAEFTANRTLAKPSSFASSSSKAHGRVGGKYHNCRRELSTQNFFRASSPFDCGLLLQHLTASCPCQTFSRPLQSALETVPCLAA</sequence>
<feature type="non-terminal residue" evidence="1">
    <location>
        <position position="88"/>
    </location>
</feature>
<comment type="caution">
    <text evidence="1">The sequence shown here is derived from an EMBL/GenBank/DDBJ whole genome shotgun (WGS) entry which is preliminary data.</text>
</comment>
<dbReference type="Proteomes" id="UP001519460">
    <property type="component" value="Unassembled WGS sequence"/>
</dbReference>
<dbReference type="AlphaFoldDB" id="A0ABD0LLV2"/>
<name>A0ABD0LLV2_9CAEN</name>
<proteinExistence type="predicted"/>